<organism evidence="2 3">
    <name type="scientific">Limnobacter profundi</name>
    <dbReference type="NCBI Taxonomy" id="2732163"/>
    <lineage>
        <taxon>Bacteria</taxon>
        <taxon>Pseudomonadati</taxon>
        <taxon>Pseudomonadota</taxon>
        <taxon>Betaproteobacteria</taxon>
        <taxon>Burkholderiales</taxon>
        <taxon>Burkholderiaceae</taxon>
        <taxon>Limnobacter</taxon>
    </lineage>
</organism>
<dbReference type="Proteomes" id="UP000501130">
    <property type="component" value="Chromosome"/>
</dbReference>
<reference evidence="2 3" key="1">
    <citation type="submission" date="2020-05" db="EMBL/GenBank/DDBJ databases">
        <title>Compete genome of Limnobacter sp. SAORIC-580.</title>
        <authorList>
            <person name="Song J."/>
            <person name="Cho J.-C."/>
        </authorList>
    </citation>
    <scope>NUCLEOTIDE SEQUENCE [LARGE SCALE GENOMIC DNA]</scope>
    <source>
        <strain evidence="2 3">SAORIC-580</strain>
    </source>
</reference>
<gene>
    <name evidence="2" type="ORF">HKT17_14215</name>
</gene>
<evidence type="ECO:0000313" key="3">
    <source>
        <dbReference type="Proteomes" id="UP000501130"/>
    </source>
</evidence>
<name>A0ABX6NBI8_9BURK</name>
<dbReference type="InterPro" id="IPR001387">
    <property type="entry name" value="Cro/C1-type_HTH"/>
</dbReference>
<dbReference type="CDD" id="cd00093">
    <property type="entry name" value="HTH_XRE"/>
    <property type="match status" value="1"/>
</dbReference>
<dbReference type="EMBL" id="CP053084">
    <property type="protein sequence ID" value="QJR30772.1"/>
    <property type="molecule type" value="Genomic_DNA"/>
</dbReference>
<keyword evidence="3" id="KW-1185">Reference proteome</keyword>
<dbReference type="SUPFAM" id="SSF47413">
    <property type="entry name" value="lambda repressor-like DNA-binding domains"/>
    <property type="match status" value="1"/>
</dbReference>
<dbReference type="SMART" id="SM00530">
    <property type="entry name" value="HTH_XRE"/>
    <property type="match status" value="1"/>
</dbReference>
<evidence type="ECO:0000313" key="2">
    <source>
        <dbReference type="EMBL" id="QJR30772.1"/>
    </source>
</evidence>
<proteinExistence type="predicted"/>
<protein>
    <submittedName>
        <fullName evidence="2">Helix-turn-helix domain-containing protein</fullName>
    </submittedName>
</protein>
<dbReference type="InterPro" id="IPR010982">
    <property type="entry name" value="Lambda_DNA-bd_dom_sf"/>
</dbReference>
<dbReference type="Pfam" id="PF13560">
    <property type="entry name" value="HTH_31"/>
    <property type="match status" value="1"/>
</dbReference>
<dbReference type="Gene3D" id="1.10.260.40">
    <property type="entry name" value="lambda repressor-like DNA-binding domains"/>
    <property type="match status" value="1"/>
</dbReference>
<dbReference type="PROSITE" id="PS50943">
    <property type="entry name" value="HTH_CROC1"/>
    <property type="match status" value="1"/>
</dbReference>
<accession>A0ABX6NBI8</accession>
<evidence type="ECO:0000259" key="1">
    <source>
        <dbReference type="PROSITE" id="PS50943"/>
    </source>
</evidence>
<sequence length="163" mass="18088">MYRMRNTMPAKFNLQTATPRDQLLALGKQLKQYRKANKLSAEAVATAAGLSRTTLHRIELGEPSVAAGAYWAAVAALGLRCGIVSTCDDRTAPIPEVIALGNYPQLKSLAWHVQGAESITPRQAWDIYVRNWRHIDETKITEDEQQLIERLQAKFEPGSKDGA</sequence>
<feature type="domain" description="HTH cro/C1-type" evidence="1">
    <location>
        <begin position="30"/>
        <end position="62"/>
    </location>
</feature>